<evidence type="ECO:0000313" key="3">
    <source>
        <dbReference type="Proteomes" id="UP000191133"/>
    </source>
</evidence>
<dbReference type="Pfam" id="PF06674">
    <property type="entry name" value="DUF1176"/>
    <property type="match status" value="1"/>
</dbReference>
<dbReference type="AlphaFoldDB" id="A0A1W1GVX5"/>
<accession>A0A1W1GVX5</accession>
<name>A0A1W1GVX5_9GAMM</name>
<keyword evidence="1" id="KW-0732">Signal</keyword>
<evidence type="ECO:0000313" key="2">
    <source>
        <dbReference type="EMBL" id="SLM23499.1"/>
    </source>
</evidence>
<feature type="signal peptide" evidence="1">
    <location>
        <begin position="1"/>
        <end position="20"/>
    </location>
</feature>
<dbReference type="InterPro" id="IPR009560">
    <property type="entry name" value="DUF1176"/>
</dbReference>
<proteinExistence type="predicted"/>
<organism evidence="2 3">
    <name type="scientific">Stenotrophomonas indicatrix</name>
    <dbReference type="NCBI Taxonomy" id="2045451"/>
    <lineage>
        <taxon>Bacteria</taxon>
        <taxon>Pseudomonadati</taxon>
        <taxon>Pseudomonadota</taxon>
        <taxon>Gammaproteobacteria</taxon>
        <taxon>Lysobacterales</taxon>
        <taxon>Lysobacteraceae</taxon>
        <taxon>Stenotrophomonas</taxon>
    </lineage>
</organism>
<gene>
    <name evidence="2" type="ORF">SAMN04488690_1192</name>
</gene>
<dbReference type="Proteomes" id="UP000191133">
    <property type="component" value="Unassembled WGS sequence"/>
</dbReference>
<feature type="chain" id="PRO_5010699662" description="DUF1176 domain-containing protein" evidence="1">
    <location>
        <begin position="21"/>
        <end position="347"/>
    </location>
</feature>
<protein>
    <recommendedName>
        <fullName evidence="4">DUF1176 domain-containing protein</fullName>
    </recommendedName>
</protein>
<dbReference type="RefSeq" id="WP_059064105.1">
    <property type="nucleotide sequence ID" value="NZ_CVIV01000018.1"/>
</dbReference>
<sequence length="347" mass="36980">MYRLLSVLLASLLLPLASQAANTPPTPGIEFVHHDWFLACDNTGTCRAAGYSPEKADSLLGLMLERAGGPGTAVKARLRVGEDGESAVPEGSMRLHVNGRDLGPVQDTGADEAVMLRPAQVEGLLAALPGQARIEVIDSRGTRWPISDRGAAAVLLKMDEVQGRVGTPGALVRRGTRAEASVPAAVAKPVIVRGVLAAGRPGDSGLGSSEALRDALIATLGDNDDCPRLIEYEGTPEMVIERLDDHHVLVQALCQMGAYNYSNGFWIARDQPPFAPETVTLEAEGFSRSDRTLYARYKGRGIGDCVSGWDWAWDGRRFQPSSAFSTGLCRGVAGGHWTLPTLVSTVR</sequence>
<evidence type="ECO:0000256" key="1">
    <source>
        <dbReference type="SAM" id="SignalP"/>
    </source>
</evidence>
<dbReference type="EMBL" id="FWEU01000001">
    <property type="protein sequence ID" value="SLM23499.1"/>
    <property type="molecule type" value="Genomic_DNA"/>
</dbReference>
<reference evidence="3" key="1">
    <citation type="submission" date="2016-10" db="EMBL/GenBank/DDBJ databases">
        <authorList>
            <person name="Varghese N."/>
            <person name="Submissions S."/>
        </authorList>
    </citation>
    <scope>NUCLEOTIDE SEQUENCE [LARGE SCALE GENOMIC DNA]</scope>
    <source>
        <strain evidence="3">92MFCol6.1</strain>
    </source>
</reference>
<evidence type="ECO:0008006" key="4">
    <source>
        <dbReference type="Google" id="ProtNLM"/>
    </source>
</evidence>